<dbReference type="EMBL" id="CAJVQC010083804">
    <property type="protein sequence ID" value="CAG8820572.1"/>
    <property type="molecule type" value="Genomic_DNA"/>
</dbReference>
<evidence type="ECO:0000313" key="2">
    <source>
        <dbReference type="Proteomes" id="UP000789920"/>
    </source>
</evidence>
<evidence type="ECO:0000313" key="1">
    <source>
        <dbReference type="EMBL" id="CAG8820572.1"/>
    </source>
</evidence>
<reference evidence="1" key="1">
    <citation type="submission" date="2021-06" db="EMBL/GenBank/DDBJ databases">
        <authorList>
            <person name="Kallberg Y."/>
            <person name="Tangrot J."/>
            <person name="Rosling A."/>
        </authorList>
    </citation>
    <scope>NUCLEOTIDE SEQUENCE</scope>
    <source>
        <strain evidence="1">MA461A</strain>
    </source>
</reference>
<proteinExistence type="predicted"/>
<gene>
    <name evidence="1" type="ORF">RPERSI_LOCUS25385</name>
</gene>
<feature type="non-terminal residue" evidence="1">
    <location>
        <position position="55"/>
    </location>
</feature>
<sequence length="55" mass="6352">VSDLITVCELCGGYGYKKEIYNNEFMEVNKSDRDTNDKNEWVSFCDSESEARTDC</sequence>
<name>A0ACA9S0A6_9GLOM</name>
<feature type="non-terminal residue" evidence="1">
    <location>
        <position position="1"/>
    </location>
</feature>
<dbReference type="Proteomes" id="UP000789920">
    <property type="component" value="Unassembled WGS sequence"/>
</dbReference>
<protein>
    <submittedName>
        <fullName evidence="1">32368_t:CDS:1</fullName>
    </submittedName>
</protein>
<accession>A0ACA9S0A6</accession>
<keyword evidence="2" id="KW-1185">Reference proteome</keyword>
<comment type="caution">
    <text evidence="1">The sequence shown here is derived from an EMBL/GenBank/DDBJ whole genome shotgun (WGS) entry which is preliminary data.</text>
</comment>
<organism evidence="1 2">
    <name type="scientific">Racocetra persica</name>
    <dbReference type="NCBI Taxonomy" id="160502"/>
    <lineage>
        <taxon>Eukaryota</taxon>
        <taxon>Fungi</taxon>
        <taxon>Fungi incertae sedis</taxon>
        <taxon>Mucoromycota</taxon>
        <taxon>Glomeromycotina</taxon>
        <taxon>Glomeromycetes</taxon>
        <taxon>Diversisporales</taxon>
        <taxon>Gigasporaceae</taxon>
        <taxon>Racocetra</taxon>
    </lineage>
</organism>